<organism evidence="2 3">
    <name type="scientific">Mucilaginibacter phyllosphaerae</name>
    <dbReference type="NCBI Taxonomy" id="1812349"/>
    <lineage>
        <taxon>Bacteria</taxon>
        <taxon>Pseudomonadati</taxon>
        <taxon>Bacteroidota</taxon>
        <taxon>Sphingobacteriia</taxon>
        <taxon>Sphingobacteriales</taxon>
        <taxon>Sphingobacteriaceae</taxon>
        <taxon>Mucilaginibacter</taxon>
    </lineage>
</organism>
<keyword evidence="4" id="KW-1185">Reference proteome</keyword>
<dbReference type="EMBL" id="JACIEG010000004">
    <property type="protein sequence ID" value="MBB3969699.1"/>
    <property type="molecule type" value="Genomic_DNA"/>
</dbReference>
<name>A0A4Y8A9L9_9SPHI</name>
<reference evidence="2" key="2">
    <citation type="submission" date="2019-03" db="EMBL/GenBank/DDBJ databases">
        <authorList>
            <person name="Yan Y.-Q."/>
            <person name="Du Z.-J."/>
        </authorList>
    </citation>
    <scope>NUCLEOTIDE SEQUENCE</scope>
    <source>
        <strain evidence="2">PP-F2FG21</strain>
    </source>
</reference>
<evidence type="ECO:0000313" key="2">
    <source>
        <dbReference type="EMBL" id="TEW65083.1"/>
    </source>
</evidence>
<gene>
    <name evidence="2" type="ORF">E2R65_14295</name>
    <name evidence="1" type="ORF">GGR35_002312</name>
</gene>
<dbReference type="OrthoDB" id="981159at2"/>
<comment type="caution">
    <text evidence="2">The sequence shown here is derived from an EMBL/GenBank/DDBJ whole genome shotgun (WGS) entry which is preliminary data.</text>
</comment>
<evidence type="ECO:0000313" key="3">
    <source>
        <dbReference type="Proteomes" id="UP000297248"/>
    </source>
</evidence>
<evidence type="ECO:0000313" key="1">
    <source>
        <dbReference type="EMBL" id="MBB3969699.1"/>
    </source>
</evidence>
<evidence type="ECO:0000313" key="4">
    <source>
        <dbReference type="Proteomes" id="UP000583101"/>
    </source>
</evidence>
<reference evidence="1 4" key="3">
    <citation type="submission" date="2020-08" db="EMBL/GenBank/DDBJ databases">
        <title>Genomic Encyclopedia of Type Strains, Phase IV (KMG-IV): sequencing the most valuable type-strain genomes for metagenomic binning, comparative biology and taxonomic classification.</title>
        <authorList>
            <person name="Goeker M."/>
        </authorList>
    </citation>
    <scope>NUCLEOTIDE SEQUENCE [LARGE SCALE GENOMIC DNA]</scope>
    <source>
        <strain evidence="1 4">DSM 100995</strain>
    </source>
</reference>
<protein>
    <submittedName>
        <fullName evidence="1">Lambda repressor-like predicted transcriptional regulator</fullName>
    </submittedName>
    <submittedName>
        <fullName evidence="2">XRE family transcriptional regulator</fullName>
    </submittedName>
</protein>
<accession>A0A4Y8A9L9</accession>
<dbReference type="RefSeq" id="WP_134337158.1">
    <property type="nucleotide sequence ID" value="NZ_BMCZ01000005.1"/>
</dbReference>
<dbReference type="InterPro" id="IPR001387">
    <property type="entry name" value="Cro/C1-type_HTH"/>
</dbReference>
<proteinExistence type="predicted"/>
<dbReference type="CDD" id="cd00093">
    <property type="entry name" value="HTH_XRE"/>
    <property type="match status" value="1"/>
</dbReference>
<dbReference type="Proteomes" id="UP000297248">
    <property type="component" value="Unassembled WGS sequence"/>
</dbReference>
<dbReference type="Proteomes" id="UP000583101">
    <property type="component" value="Unassembled WGS sequence"/>
</dbReference>
<dbReference type="EMBL" id="SNQG01000005">
    <property type="protein sequence ID" value="TEW65083.1"/>
    <property type="molecule type" value="Genomic_DNA"/>
</dbReference>
<dbReference type="AlphaFoldDB" id="A0A4Y8A9L9"/>
<reference evidence="2 3" key="1">
    <citation type="journal article" date="2016" name="Int. J. Syst. Evol. Microbiol.">
        <title>Proposal of Mucilaginibacter phyllosphaerae sp. nov. isolated from the phyllosphere of Galium album.</title>
        <authorList>
            <person name="Aydogan E.L."/>
            <person name="Busse H.J."/>
            <person name="Moser G."/>
            <person name="Muller C."/>
            <person name="Kampfer P."/>
            <person name="Glaeser S.P."/>
        </authorList>
    </citation>
    <scope>NUCLEOTIDE SEQUENCE [LARGE SCALE GENOMIC DNA]</scope>
    <source>
        <strain evidence="2 3">PP-F2FG21</strain>
    </source>
</reference>
<sequence length="116" mass="13992">MDKHHGQIIEYVVRKNGYSISDLARNTNVNRRSIYNWFNQKMLRCDVIYNIGCVLRHDFSQEFPEFFTSDDFRATTKKFPYQIPNEVNVNTNENDLYKDKYLLLLEKYNELLINEI</sequence>